<accession>A0ABQ6Q6I4</accession>
<dbReference type="RefSeq" id="WP_338230344.1">
    <property type="nucleotide sequence ID" value="NZ_BTPE01000020.1"/>
</dbReference>
<dbReference type="Pfam" id="PF19781">
    <property type="entry name" value="DUF6266"/>
    <property type="match status" value="1"/>
</dbReference>
<evidence type="ECO:0000313" key="1">
    <source>
        <dbReference type="EMBL" id="GMQ35517.1"/>
    </source>
</evidence>
<evidence type="ECO:0000313" key="2">
    <source>
        <dbReference type="Proteomes" id="UP001307705"/>
    </source>
</evidence>
<gene>
    <name evidence="1" type="ORF">Ataiwa_37900</name>
</gene>
<dbReference type="InterPro" id="IPR046233">
    <property type="entry name" value="DUF6266"/>
</dbReference>
<comment type="caution">
    <text evidence="1">The sequence shown here is derived from an EMBL/GenBank/DDBJ whole genome shotgun (WGS) entry which is preliminary data.</text>
</comment>
<organism evidence="1 2">
    <name type="scientific">Algoriphagus taiwanensis</name>
    <dbReference type="NCBI Taxonomy" id="1445656"/>
    <lineage>
        <taxon>Bacteria</taxon>
        <taxon>Pseudomonadati</taxon>
        <taxon>Bacteroidota</taxon>
        <taxon>Cytophagia</taxon>
        <taxon>Cytophagales</taxon>
        <taxon>Cyclobacteriaceae</taxon>
        <taxon>Algoriphagus</taxon>
    </lineage>
</organism>
<keyword evidence="2" id="KW-1185">Reference proteome</keyword>
<dbReference type="Proteomes" id="UP001307705">
    <property type="component" value="Unassembled WGS sequence"/>
</dbReference>
<sequence length="214" mass="24592">MARINNGFLEGMTGSLGNLVFYKRNGKTVVRQKPGPRKYTPTEQQIFQQKAFSIGQKFIAPLRRVLDHFYKDSSSKKEDGVNSSLSWVLKNAIENVDGEPKIIPEKIFLFRGYLSQLEGIQIRKMSTDLFEISWDAGSDTDFWKQHEKLVLVIYVPNRKLVHFIPEGKYRKEGSQLVTLPWKVSSEAEVYIFGGFCTVQKSKQEFSDIRFLGSI</sequence>
<name>A0ABQ6Q6I4_9BACT</name>
<protein>
    <submittedName>
        <fullName evidence="1">Uncharacterized protein</fullName>
    </submittedName>
</protein>
<proteinExistence type="predicted"/>
<reference evidence="1 2" key="1">
    <citation type="submission" date="2023-08" db="EMBL/GenBank/DDBJ databases">
        <title>Draft genome sequence of Algoriphagus taiwanensis.</title>
        <authorList>
            <person name="Takatani N."/>
            <person name="Hosokawa M."/>
            <person name="Sawabe T."/>
        </authorList>
    </citation>
    <scope>NUCLEOTIDE SEQUENCE [LARGE SCALE GENOMIC DNA]</scope>
    <source>
        <strain evidence="1 2">JCM 19755</strain>
    </source>
</reference>
<dbReference type="EMBL" id="BTPE01000020">
    <property type="protein sequence ID" value="GMQ35517.1"/>
    <property type="molecule type" value="Genomic_DNA"/>
</dbReference>